<feature type="chain" id="PRO_5010732932" description="DUF2946 domain-containing protein" evidence="1">
    <location>
        <begin position="27"/>
        <end position="122"/>
    </location>
</feature>
<accession>A0A1U9VRA2</accession>
<dbReference type="InterPro" id="IPR021333">
    <property type="entry name" value="DUF2946"/>
</dbReference>
<dbReference type="Proteomes" id="UP000189628">
    <property type="component" value="Plasmid unnamed"/>
</dbReference>
<keyword evidence="2" id="KW-0614">Plasmid</keyword>
<sequence length="122" mass="12491">MHRQIVAWVAIFAMLCHALMPAIAQAKAGAASPLLVQLCSVSGVKVVAIDAGKSTSSPEKPFNGQRCHYCLSGSHFALPPASGSAPVIAGLPKAVFVPAVSTPRLKSRKLAAAPPRGPPSLS</sequence>
<keyword evidence="1" id="KW-0732">Signal</keyword>
<dbReference type="AlphaFoldDB" id="A0A1U9VRA2"/>
<evidence type="ECO:0000256" key="1">
    <source>
        <dbReference type="SAM" id="SignalP"/>
    </source>
</evidence>
<organism evidence="2 3">
    <name type="scientific">blood disease bacterium A2-HR MARDI</name>
    <dbReference type="NCBI Taxonomy" id="1944648"/>
    <lineage>
        <taxon>Bacteria</taxon>
        <taxon>Pseudomonadati</taxon>
        <taxon>Pseudomonadota</taxon>
        <taxon>Betaproteobacteria</taxon>
        <taxon>Burkholderiales</taxon>
        <taxon>Burkholderiaceae</taxon>
        <taxon>Ralstonia</taxon>
        <taxon>Ralstonia solanacearum species complex</taxon>
    </lineage>
</organism>
<dbReference type="Pfam" id="PF11162">
    <property type="entry name" value="DUF2946"/>
    <property type="match status" value="1"/>
</dbReference>
<dbReference type="EMBL" id="CP019912">
    <property type="protein sequence ID" value="AQW32793.1"/>
    <property type="molecule type" value="Genomic_DNA"/>
</dbReference>
<protein>
    <recommendedName>
        <fullName evidence="4">DUF2946 domain-containing protein</fullName>
    </recommendedName>
</protein>
<evidence type="ECO:0008006" key="4">
    <source>
        <dbReference type="Google" id="ProtNLM"/>
    </source>
</evidence>
<reference evidence="2 3" key="1">
    <citation type="submission" date="2017-02" db="EMBL/GenBank/DDBJ databases">
        <title>Blood Disease Bacterium A2-HR MARDI.</title>
        <authorList>
            <person name="Badrun R."/>
            <person name="Abu Bakar N."/>
            <person name="Laboh R."/>
        </authorList>
    </citation>
    <scope>NUCLEOTIDE SEQUENCE [LARGE SCALE GENOMIC DNA]</scope>
    <source>
        <strain evidence="2 3">A2-HR MARDI</strain>
        <plasmid evidence="3">Plasmid</plasmid>
    </source>
</reference>
<feature type="signal peptide" evidence="1">
    <location>
        <begin position="1"/>
        <end position="26"/>
    </location>
</feature>
<geneLocation type="plasmid" evidence="2">
    <name>unnamed</name>
</geneLocation>
<proteinExistence type="predicted"/>
<evidence type="ECO:0000313" key="2">
    <source>
        <dbReference type="EMBL" id="AQW32793.1"/>
    </source>
</evidence>
<name>A0A1U9VRA2_9RALS</name>
<gene>
    <name evidence="2" type="ORF">B0B51_19500</name>
</gene>
<evidence type="ECO:0000313" key="3">
    <source>
        <dbReference type="Proteomes" id="UP000189628"/>
    </source>
</evidence>